<dbReference type="PANTHER" id="PTHR36124:SF1">
    <property type="entry name" value="ER-BOUND OXYGENASE MPAB_MPAB'_RUBBER OXYGENASE CATALYTIC DOMAIN-CONTAINING PROTEIN"/>
    <property type="match status" value="1"/>
</dbReference>
<feature type="domain" description="ER-bound oxygenase mpaB/mpaB'/Rubber oxygenase catalytic" evidence="1">
    <location>
        <begin position="54"/>
        <end position="237"/>
    </location>
</feature>
<evidence type="ECO:0000313" key="5">
    <source>
        <dbReference type="Proteomes" id="UP000231702"/>
    </source>
</evidence>
<evidence type="ECO:0000313" key="4">
    <source>
        <dbReference type="Proteomes" id="UP000231655"/>
    </source>
</evidence>
<dbReference type="EMBL" id="OBEA01000006">
    <property type="protein sequence ID" value="SNY56105.1"/>
    <property type="molecule type" value="Genomic_DNA"/>
</dbReference>
<dbReference type="Proteomes" id="UP000231702">
    <property type="component" value="Unassembled WGS sequence"/>
</dbReference>
<proteinExistence type="predicted"/>
<dbReference type="Proteomes" id="UP000231655">
    <property type="component" value="Unassembled WGS sequence"/>
</dbReference>
<dbReference type="EMBL" id="PGTD01000018">
    <property type="protein sequence ID" value="PJE27004.1"/>
    <property type="molecule type" value="Genomic_DNA"/>
</dbReference>
<dbReference type="InterPro" id="IPR018713">
    <property type="entry name" value="MPAB/Lcp_cat_dom"/>
</dbReference>
<dbReference type="AlphaFoldDB" id="A0A285J708"/>
<dbReference type="GO" id="GO:0016491">
    <property type="term" value="F:oxidoreductase activity"/>
    <property type="evidence" value="ECO:0007669"/>
    <property type="project" value="InterPro"/>
</dbReference>
<dbReference type="OrthoDB" id="836517at2"/>
<dbReference type="PANTHER" id="PTHR36124">
    <property type="match status" value="1"/>
</dbReference>
<reference evidence="3 4" key="1">
    <citation type="submission" date="2017-09" db="EMBL/GenBank/DDBJ databases">
        <authorList>
            <person name="Ehlers B."/>
            <person name="Leendertz F.H."/>
        </authorList>
    </citation>
    <scope>NUCLEOTIDE SEQUENCE [LARGE SCALE GENOMIC DNA]</scope>
    <source>
        <strain evidence="3 4">CGMCC 1.12662</strain>
    </source>
</reference>
<dbReference type="RefSeq" id="WP_097146887.1">
    <property type="nucleotide sequence ID" value="NZ_OBEA01000006.1"/>
</dbReference>
<organism evidence="3 4">
    <name type="scientific">Pseudooceanicola antarcticus</name>
    <dbReference type="NCBI Taxonomy" id="1247613"/>
    <lineage>
        <taxon>Bacteria</taxon>
        <taxon>Pseudomonadati</taxon>
        <taxon>Pseudomonadota</taxon>
        <taxon>Alphaproteobacteria</taxon>
        <taxon>Rhodobacterales</taxon>
        <taxon>Paracoccaceae</taxon>
        <taxon>Pseudooceanicola</taxon>
    </lineage>
</organism>
<keyword evidence="5" id="KW-1185">Reference proteome</keyword>
<name>A0A285J708_9RHOB</name>
<protein>
    <submittedName>
        <fullName evidence="2">DUF2236 domain-containing protein</fullName>
    </submittedName>
</protein>
<evidence type="ECO:0000313" key="2">
    <source>
        <dbReference type="EMBL" id="PJE27004.1"/>
    </source>
</evidence>
<evidence type="ECO:0000313" key="3">
    <source>
        <dbReference type="EMBL" id="SNY56105.1"/>
    </source>
</evidence>
<accession>A0A285J708</accession>
<gene>
    <name evidence="2" type="ORF">CVM39_16900</name>
    <name evidence="3" type="ORF">SAMN06297129_3193</name>
</gene>
<sequence length="279" mass="32168">MSPRPQTATMDPQRQAREIVFTLASYDFPWDVEKALEFALFRTYAVPGISSLLARTGEFETRTRKRYDDTELILSEIVENGPDHPRGAEALARMNEMHGRYRIPNDQYLYVLSTFVFEPIRWIARFGWRDLSEGEKAAIFAYYRDLGQRMGITDIPEDMASFEAFNRDYEARHFAPAESNRRIGDVTLDLMLGFYLPRGLFRLGRPAALALMDAPLRAAMGYEAPPRWLERAVPAGLRLRAALLRVLPKRRRAKLITARKRPTYPGGYAIRDLGTFRDR</sequence>
<dbReference type="Pfam" id="PF09995">
    <property type="entry name" value="MPAB_Lcp_cat"/>
    <property type="match status" value="1"/>
</dbReference>
<evidence type="ECO:0000259" key="1">
    <source>
        <dbReference type="Pfam" id="PF09995"/>
    </source>
</evidence>
<dbReference type="InterPro" id="IPR046366">
    <property type="entry name" value="MPAB"/>
</dbReference>
<reference evidence="2 5" key="2">
    <citation type="journal article" date="2018" name="Int. J. Syst. Evol. Microbiol.">
        <title>Pseudooceanicola lipolyticus sp. nov., a marine alphaproteobacterium, reclassification of Oceanicola flagellatus as Pseudooceanicola flagellatus comb. nov. and emended description of the genus Pseudooceanicola.</title>
        <authorList>
            <person name="Huang M.-M."/>
            <person name="Guo L.-L."/>
            <person name="Wu Y.-H."/>
            <person name="Lai Q.-L."/>
            <person name="Shao Z.-Z."/>
            <person name="Wang C.-S."/>
            <person name="Wu M."/>
            <person name="Xu X.-W."/>
        </authorList>
    </citation>
    <scope>NUCLEOTIDE SEQUENCE [LARGE SCALE GENOMIC DNA]</scope>
    <source>
        <strain evidence="2 5">Ar-45</strain>
    </source>
</reference>